<protein>
    <submittedName>
        <fullName evidence="2">Glucose-1-phosphate cytidylyltransferase</fullName>
        <ecNumber evidence="2">2.7.7.33</ecNumber>
    </submittedName>
</protein>
<dbReference type="SUPFAM" id="SSF53448">
    <property type="entry name" value="Nucleotide-diphospho-sugar transferases"/>
    <property type="match status" value="1"/>
</dbReference>
<feature type="domain" description="Nucleotidyl transferase" evidence="1">
    <location>
        <begin position="123"/>
        <end position="344"/>
    </location>
</feature>
<dbReference type="SUPFAM" id="SSF54631">
    <property type="entry name" value="CBS-domain pair"/>
    <property type="match status" value="1"/>
</dbReference>
<dbReference type="AlphaFoldDB" id="A0A6N3HMR7"/>
<dbReference type="EMBL" id="CACRTR010000023">
    <property type="protein sequence ID" value="VYU77109.1"/>
    <property type="molecule type" value="Genomic_DNA"/>
</dbReference>
<keyword evidence="2" id="KW-0808">Transferase</keyword>
<dbReference type="EC" id="2.7.7.33" evidence="2"/>
<dbReference type="InterPro" id="IPR005835">
    <property type="entry name" value="NTP_transferase_dom"/>
</dbReference>
<organism evidence="2">
    <name type="scientific">Eubacterium limosum</name>
    <dbReference type="NCBI Taxonomy" id="1736"/>
    <lineage>
        <taxon>Bacteria</taxon>
        <taxon>Bacillati</taxon>
        <taxon>Bacillota</taxon>
        <taxon>Clostridia</taxon>
        <taxon>Eubacteriales</taxon>
        <taxon>Eubacteriaceae</taxon>
        <taxon>Eubacterium</taxon>
    </lineage>
</organism>
<dbReference type="InterPro" id="IPR046342">
    <property type="entry name" value="CBS_dom_sf"/>
</dbReference>
<reference evidence="2" key="1">
    <citation type="submission" date="2019-11" db="EMBL/GenBank/DDBJ databases">
        <authorList>
            <person name="Feng L."/>
        </authorList>
    </citation>
    <scope>NUCLEOTIDE SEQUENCE</scope>
    <source>
        <strain evidence="2">ElimosumLFYP34</strain>
    </source>
</reference>
<evidence type="ECO:0000259" key="1">
    <source>
        <dbReference type="Pfam" id="PF00483"/>
    </source>
</evidence>
<dbReference type="GO" id="GO:0047343">
    <property type="term" value="F:glucose-1-phosphate cytidylyltransferase activity"/>
    <property type="evidence" value="ECO:0007669"/>
    <property type="project" value="UniProtKB-EC"/>
</dbReference>
<dbReference type="PANTHER" id="PTHR22572">
    <property type="entry name" value="SUGAR-1-PHOSPHATE GUANYL TRANSFERASE"/>
    <property type="match status" value="1"/>
</dbReference>
<dbReference type="InterPro" id="IPR029044">
    <property type="entry name" value="Nucleotide-diphossugar_trans"/>
</dbReference>
<proteinExistence type="predicted"/>
<accession>A0A6N3HMR7</accession>
<gene>
    <name evidence="2" type="primary">rfbF_2</name>
    <name evidence="2" type="ORF">ELLFYP34_01386</name>
</gene>
<name>A0A6N3HMR7_EUBLI</name>
<dbReference type="Pfam" id="PF00483">
    <property type="entry name" value="NTP_transferase"/>
    <property type="match status" value="1"/>
</dbReference>
<dbReference type="Gene3D" id="3.10.580.10">
    <property type="entry name" value="CBS-domain"/>
    <property type="match status" value="1"/>
</dbReference>
<sequence>MHFQDLFINENKTVLEAMKQLDIVSKGILYLVDGNSRLLAALTDGDIRRHLLKGGELQEPIRTIANYSPKYIFIEDREQAQQTMREKHILSIPIVDHKKVIKGICFLNNGALEERQKLKLPVVMMAGGKGTRLYPYTKVLPKPLIPIGDLPIAEHIINRFMDFGCDVFHLIVNHKKQMIKAYFAETEIADQITYYDETEPLGTGGGLSLLKGKIHQPFFLTNCDIIVKADYSDILDFHQKNGNTITIVCAYKHFTIPYGVITMGEGGDIADMIEKPEYSFLTNTGFYLVEPEVLEDIEEHVSIGFPDIVEKQREQGKKVAIYPVSEKSWMDMGQLEEMEEMRKDLGV</sequence>
<dbReference type="InterPro" id="IPR050486">
    <property type="entry name" value="Mannose-1P_guanyltransferase"/>
</dbReference>
<evidence type="ECO:0000313" key="2">
    <source>
        <dbReference type="EMBL" id="VYU77109.1"/>
    </source>
</evidence>
<keyword evidence="2" id="KW-0548">Nucleotidyltransferase</keyword>
<dbReference type="Gene3D" id="3.90.550.10">
    <property type="entry name" value="Spore Coat Polysaccharide Biosynthesis Protein SpsA, Chain A"/>
    <property type="match status" value="1"/>
</dbReference>